<dbReference type="AlphaFoldDB" id="A0A6V7H9G9"/>
<gene>
    <name evidence="1" type="ORF">MHI_LOCUS643470</name>
</gene>
<organism evidence="1 2">
    <name type="scientific">Heterotrigona itama</name>
    <dbReference type="NCBI Taxonomy" id="395501"/>
    <lineage>
        <taxon>Eukaryota</taxon>
        <taxon>Metazoa</taxon>
        <taxon>Ecdysozoa</taxon>
        <taxon>Arthropoda</taxon>
        <taxon>Hexapoda</taxon>
        <taxon>Insecta</taxon>
        <taxon>Pterygota</taxon>
        <taxon>Neoptera</taxon>
        <taxon>Endopterygota</taxon>
        <taxon>Hymenoptera</taxon>
        <taxon>Apocrita</taxon>
        <taxon>Aculeata</taxon>
        <taxon>Apoidea</taxon>
        <taxon>Anthophila</taxon>
        <taxon>Apidae</taxon>
        <taxon>Heterotrigona</taxon>
    </lineage>
</organism>
<name>A0A6V7H9G9_9HYME</name>
<protein>
    <submittedName>
        <fullName evidence="1">Uncharacterized protein</fullName>
    </submittedName>
</protein>
<proteinExistence type="predicted"/>
<reference evidence="1" key="1">
    <citation type="submission" date="2020-07" db="EMBL/GenBank/DDBJ databases">
        <authorList>
            <person name="Nazaruddin N."/>
        </authorList>
    </citation>
    <scope>NUCLEOTIDE SEQUENCE</scope>
</reference>
<dbReference type="EMBL" id="CAJDYZ010009357">
    <property type="protein sequence ID" value="CAD1476417.1"/>
    <property type="molecule type" value="Genomic_DNA"/>
</dbReference>
<feature type="non-terminal residue" evidence="1">
    <location>
        <position position="44"/>
    </location>
</feature>
<sequence>MDRCLEHESLLCHEEAEVEEEEAAVAVARLGGSGGDGRARLLYT</sequence>
<comment type="caution">
    <text evidence="1">The sequence shown here is derived from an EMBL/GenBank/DDBJ whole genome shotgun (WGS) entry which is preliminary data.</text>
</comment>
<evidence type="ECO:0000313" key="2">
    <source>
        <dbReference type="Proteomes" id="UP000752696"/>
    </source>
</evidence>
<accession>A0A6V7H9G9</accession>
<evidence type="ECO:0000313" key="1">
    <source>
        <dbReference type="EMBL" id="CAD1476417.1"/>
    </source>
</evidence>
<dbReference type="Proteomes" id="UP000752696">
    <property type="component" value="Unassembled WGS sequence"/>
</dbReference>
<keyword evidence="2" id="KW-1185">Reference proteome</keyword>